<accession>A0A2M6WHR3</accession>
<proteinExistence type="predicted"/>
<dbReference type="Proteomes" id="UP000228635">
    <property type="component" value="Unassembled WGS sequence"/>
</dbReference>
<evidence type="ECO:0000256" key="1">
    <source>
        <dbReference type="SAM" id="MobiDB-lite"/>
    </source>
</evidence>
<comment type="caution">
    <text evidence="3">The sequence shown here is derived from an EMBL/GenBank/DDBJ whole genome shotgun (WGS) entry which is preliminary data.</text>
</comment>
<dbReference type="EMBL" id="PFBA01000027">
    <property type="protein sequence ID" value="PIT92264.1"/>
    <property type="molecule type" value="Genomic_DNA"/>
</dbReference>
<sequence length="194" mass="22588">MSVTLKETKKAMHVRTTSNSPAAHTAKYARYGSQQDREGDKQNDTLRIPLSFMNERGIVLYVDEKEKKSYKKSSSYTKLCLQKGAIHLDPLKKIARGRIWLTTRLHNEYGEITLTSRNQKLIKALCENLQSAGGWINLSRAAEIFPDFQQELQVLYMMLSQWEIKTKTFKEVKRSAGIYYSFSFLIFFWFQPKT</sequence>
<name>A0A2M6WHR3_9BACT</name>
<reference evidence="4" key="1">
    <citation type="submission" date="2017-09" db="EMBL/GenBank/DDBJ databases">
        <title>Depth-based differentiation of microbial function through sediment-hosted aquifers and enrichment of novel symbionts in the deep terrestrial subsurface.</title>
        <authorList>
            <person name="Probst A.J."/>
            <person name="Ladd B."/>
            <person name="Jarett J.K."/>
            <person name="Geller-Mcgrath D.E."/>
            <person name="Sieber C.M.K."/>
            <person name="Emerson J.B."/>
            <person name="Anantharaman K."/>
            <person name="Thomas B.C."/>
            <person name="Malmstrom R."/>
            <person name="Stieglmeier M."/>
            <person name="Klingl A."/>
            <person name="Woyke T."/>
            <person name="Ryan C.M."/>
            <person name="Banfield J.F."/>
        </authorList>
    </citation>
    <scope>NUCLEOTIDE SEQUENCE [LARGE SCALE GENOMIC DNA]</scope>
</reference>
<keyword evidence="2" id="KW-1133">Transmembrane helix</keyword>
<evidence type="ECO:0000256" key="2">
    <source>
        <dbReference type="SAM" id="Phobius"/>
    </source>
</evidence>
<feature type="region of interest" description="Disordered" evidence="1">
    <location>
        <begin position="1"/>
        <end position="42"/>
    </location>
</feature>
<keyword evidence="2" id="KW-0472">Membrane</keyword>
<protein>
    <submittedName>
        <fullName evidence="3">Uncharacterized protein</fullName>
    </submittedName>
</protein>
<evidence type="ECO:0000313" key="3">
    <source>
        <dbReference type="EMBL" id="PIT92264.1"/>
    </source>
</evidence>
<feature type="transmembrane region" description="Helical" evidence="2">
    <location>
        <begin position="176"/>
        <end position="192"/>
    </location>
</feature>
<organism evidence="3 4">
    <name type="scientific">Candidatus Harrisonbacteria bacterium CG10_big_fil_rev_8_21_14_0_10_42_17</name>
    <dbReference type="NCBI Taxonomy" id="1974584"/>
    <lineage>
        <taxon>Bacteria</taxon>
        <taxon>Candidatus Harrisoniibacteriota</taxon>
    </lineage>
</organism>
<feature type="compositionally biased region" description="Basic and acidic residues" evidence="1">
    <location>
        <begin position="1"/>
        <end position="10"/>
    </location>
</feature>
<dbReference type="AlphaFoldDB" id="A0A2M6WHR3"/>
<gene>
    <name evidence="3" type="ORF">COU08_03055</name>
</gene>
<keyword evidence="2" id="KW-0812">Transmembrane</keyword>
<evidence type="ECO:0000313" key="4">
    <source>
        <dbReference type="Proteomes" id="UP000228635"/>
    </source>
</evidence>